<feature type="compositionally biased region" description="Low complexity" evidence="1">
    <location>
        <begin position="221"/>
        <end position="235"/>
    </location>
</feature>
<dbReference type="GO" id="GO:0042834">
    <property type="term" value="F:peptidoglycan binding"/>
    <property type="evidence" value="ECO:0007669"/>
    <property type="project" value="InterPro"/>
</dbReference>
<dbReference type="Pfam" id="PF08238">
    <property type="entry name" value="Sel1"/>
    <property type="match status" value="3"/>
</dbReference>
<gene>
    <name evidence="4" type="ORF">CHU95_09275</name>
</gene>
<keyword evidence="2" id="KW-0732">Signal</keyword>
<organism evidence="4 5">
    <name type="scientific">Niveispirillum lacus</name>
    <dbReference type="NCBI Taxonomy" id="1981099"/>
    <lineage>
        <taxon>Bacteria</taxon>
        <taxon>Pseudomonadati</taxon>
        <taxon>Pseudomonadota</taxon>
        <taxon>Alphaproteobacteria</taxon>
        <taxon>Rhodospirillales</taxon>
        <taxon>Azospirillaceae</taxon>
        <taxon>Niveispirillum</taxon>
    </lineage>
</organism>
<accession>A0A255Z030</accession>
<dbReference type="EMBL" id="NOXU01000027">
    <property type="protein sequence ID" value="OYQ34779.1"/>
    <property type="molecule type" value="Genomic_DNA"/>
</dbReference>
<evidence type="ECO:0000313" key="4">
    <source>
        <dbReference type="EMBL" id="OYQ34779.1"/>
    </source>
</evidence>
<feature type="compositionally biased region" description="Pro residues" evidence="1">
    <location>
        <begin position="236"/>
        <end position="255"/>
    </location>
</feature>
<dbReference type="PANTHER" id="PTHR45011">
    <property type="entry name" value="DAP3-BINDING CELL DEATH ENHANCER 1"/>
    <property type="match status" value="1"/>
</dbReference>
<comment type="caution">
    <text evidence="4">The sequence shown here is derived from an EMBL/GenBank/DDBJ whole genome shotgun (WGS) entry which is preliminary data.</text>
</comment>
<dbReference type="InterPro" id="IPR011990">
    <property type="entry name" value="TPR-like_helical_dom_sf"/>
</dbReference>
<dbReference type="InterPro" id="IPR006597">
    <property type="entry name" value="Sel1-like"/>
</dbReference>
<dbReference type="PANTHER" id="PTHR45011:SF1">
    <property type="entry name" value="DAP3-BINDING CELL DEATH ENHANCER 1"/>
    <property type="match status" value="1"/>
</dbReference>
<dbReference type="Pfam" id="PF05036">
    <property type="entry name" value="SPOR"/>
    <property type="match status" value="1"/>
</dbReference>
<protein>
    <recommendedName>
        <fullName evidence="3">SPOR domain-containing protein</fullName>
    </recommendedName>
</protein>
<dbReference type="AlphaFoldDB" id="A0A255Z030"/>
<proteinExistence type="predicted"/>
<name>A0A255Z030_9PROT</name>
<dbReference type="Gene3D" id="1.25.40.10">
    <property type="entry name" value="Tetratricopeptide repeat domain"/>
    <property type="match status" value="1"/>
</dbReference>
<keyword evidence="5" id="KW-1185">Reference proteome</keyword>
<evidence type="ECO:0000256" key="2">
    <source>
        <dbReference type="SAM" id="SignalP"/>
    </source>
</evidence>
<feature type="compositionally biased region" description="Low complexity" evidence="1">
    <location>
        <begin position="192"/>
        <end position="201"/>
    </location>
</feature>
<dbReference type="SMART" id="SM00671">
    <property type="entry name" value="SEL1"/>
    <property type="match status" value="4"/>
</dbReference>
<dbReference type="OrthoDB" id="112232at2"/>
<dbReference type="Proteomes" id="UP000216998">
    <property type="component" value="Unassembled WGS sequence"/>
</dbReference>
<dbReference type="InterPro" id="IPR036680">
    <property type="entry name" value="SPOR-like_sf"/>
</dbReference>
<dbReference type="InterPro" id="IPR052748">
    <property type="entry name" value="ISR_Activator"/>
</dbReference>
<dbReference type="SUPFAM" id="SSF110997">
    <property type="entry name" value="Sporulation related repeat"/>
    <property type="match status" value="1"/>
</dbReference>
<dbReference type="RefSeq" id="WP_094455998.1">
    <property type="nucleotide sequence ID" value="NZ_NOXU01000027.1"/>
</dbReference>
<evidence type="ECO:0000313" key="5">
    <source>
        <dbReference type="Proteomes" id="UP000216998"/>
    </source>
</evidence>
<feature type="signal peptide" evidence="2">
    <location>
        <begin position="1"/>
        <end position="27"/>
    </location>
</feature>
<evidence type="ECO:0000256" key="1">
    <source>
        <dbReference type="SAM" id="MobiDB-lite"/>
    </source>
</evidence>
<dbReference type="SUPFAM" id="SSF81901">
    <property type="entry name" value="HCP-like"/>
    <property type="match status" value="1"/>
</dbReference>
<dbReference type="InterPro" id="IPR007730">
    <property type="entry name" value="SPOR-like_dom"/>
</dbReference>
<dbReference type="Gene3D" id="3.30.70.1070">
    <property type="entry name" value="Sporulation related repeat"/>
    <property type="match status" value="1"/>
</dbReference>
<feature type="region of interest" description="Disordered" evidence="1">
    <location>
        <begin position="192"/>
        <end position="259"/>
    </location>
</feature>
<evidence type="ECO:0000259" key="3">
    <source>
        <dbReference type="PROSITE" id="PS51724"/>
    </source>
</evidence>
<reference evidence="4 5" key="1">
    <citation type="submission" date="2017-07" db="EMBL/GenBank/DDBJ databases">
        <title>Niveispirillum cyanobacteriorum sp. nov., isolated from cyanobacterial aggregates in a eutrophic lake.</title>
        <authorList>
            <person name="Cai H."/>
        </authorList>
    </citation>
    <scope>NUCLEOTIDE SEQUENCE [LARGE SCALE GENOMIC DNA]</scope>
    <source>
        <strain evidence="5">TH1-14</strain>
    </source>
</reference>
<sequence length="391" mass="39700">MPQPFRPTGPAALLLSLALLTAQPALADLQAGRLAFFAGDYATAFKEFSKAADTGDSSGQYLAGEMLVQGRGIPKDVRQGMRLLEAAAAGGHVGAQSLTGALYAFGQDMPADYTKALAYLRPAAQAGDMNAQNNLAALLYFGLGTPQDLVDGLHWAKRASAKRLVAAIKLEQEIQSRATPDQIKEAQARALRPLDPPAAIASPKTAAGPKPDPKVTPKPAAPVTVAKAPVVSAPPASAPPVSAPVPATTPPPPPVTTAAAPVPAATAPAIQTAPNIVAVARPAPAVVAAPVPAPPPPASPATAAVPVTGGWVIQVGSLPTRMEAEKHWKALAAKQADLLGGRQPTLVEVDLGAKGLYTRVLLTGFADQTGAAALCARLKAAGSDCLVRKAT</sequence>
<feature type="domain" description="SPOR" evidence="3">
    <location>
        <begin position="305"/>
        <end position="390"/>
    </location>
</feature>
<feature type="chain" id="PRO_5012739214" description="SPOR domain-containing protein" evidence="2">
    <location>
        <begin position="28"/>
        <end position="391"/>
    </location>
</feature>
<dbReference type="PROSITE" id="PS51724">
    <property type="entry name" value="SPOR"/>
    <property type="match status" value="1"/>
</dbReference>